<sequence length="188" mass="20346">MTSILAAGLVGAAVVLLVAVWLIRVYNKLVRMRNQVDASWSQIDVQLKRRHDLVPNLVETVKGYASHERGTLNAVVAARGVAVAHSGGDAGRADAENALSQALGRLVALAEAYPQLRASENFAVMQSEVASTEDKIAYSRQFMTYAVQQYNTAIESFPTNLVAGMLGFHRRELFAVADSERAVIAVGF</sequence>
<accession>A0A7Y9X1B3</accession>
<evidence type="ECO:0000256" key="1">
    <source>
        <dbReference type="ARBA" id="ARBA00004167"/>
    </source>
</evidence>
<reference evidence="7 8" key="1">
    <citation type="submission" date="2020-07" db="EMBL/GenBank/DDBJ databases">
        <title>Sequencing the genomes of 1000 actinobacteria strains.</title>
        <authorList>
            <person name="Klenk H.-P."/>
        </authorList>
    </citation>
    <scope>NUCLEOTIDE SEQUENCE [LARGE SCALE GENOMIC DNA]</scope>
    <source>
        <strain evidence="7 8">DSM 45876</strain>
    </source>
</reference>
<comment type="subcellular location">
    <subcellularLocation>
        <location evidence="1">Membrane</location>
        <topology evidence="1">Single-pass membrane protein</topology>
    </subcellularLocation>
</comment>
<evidence type="ECO:0000256" key="4">
    <source>
        <dbReference type="ARBA" id="ARBA00022989"/>
    </source>
</evidence>
<evidence type="ECO:0000256" key="3">
    <source>
        <dbReference type="ARBA" id="ARBA00022692"/>
    </source>
</evidence>
<dbReference type="EMBL" id="JACCHK010000001">
    <property type="protein sequence ID" value="NYH43044.1"/>
    <property type="molecule type" value="Genomic_DNA"/>
</dbReference>
<comment type="similarity">
    <text evidence="2">Belongs to the LemA family.</text>
</comment>
<evidence type="ECO:0000256" key="6">
    <source>
        <dbReference type="SAM" id="Phobius"/>
    </source>
</evidence>
<evidence type="ECO:0000256" key="5">
    <source>
        <dbReference type="ARBA" id="ARBA00023136"/>
    </source>
</evidence>
<protein>
    <submittedName>
        <fullName evidence="7">LemA protein</fullName>
    </submittedName>
</protein>
<evidence type="ECO:0000256" key="2">
    <source>
        <dbReference type="ARBA" id="ARBA00008854"/>
    </source>
</evidence>
<dbReference type="Gene3D" id="1.20.1440.20">
    <property type="entry name" value="LemA-like domain"/>
    <property type="match status" value="1"/>
</dbReference>
<proteinExistence type="inferred from homology"/>
<evidence type="ECO:0000313" key="8">
    <source>
        <dbReference type="Proteomes" id="UP000523545"/>
    </source>
</evidence>
<organism evidence="7 8">
    <name type="scientific">Micromonospora jinlongensis</name>
    <dbReference type="NCBI Taxonomy" id="1287877"/>
    <lineage>
        <taxon>Bacteria</taxon>
        <taxon>Bacillati</taxon>
        <taxon>Actinomycetota</taxon>
        <taxon>Actinomycetes</taxon>
        <taxon>Micromonosporales</taxon>
        <taxon>Micromonosporaceae</taxon>
        <taxon>Micromonospora</taxon>
    </lineage>
</organism>
<dbReference type="InterPro" id="IPR007156">
    <property type="entry name" value="MamQ_LemA"/>
</dbReference>
<feature type="transmembrane region" description="Helical" evidence="6">
    <location>
        <begin position="6"/>
        <end position="26"/>
    </location>
</feature>
<dbReference type="InterPro" id="IPR023353">
    <property type="entry name" value="LemA-like_dom_sf"/>
</dbReference>
<dbReference type="PANTHER" id="PTHR34478">
    <property type="entry name" value="PROTEIN LEMA"/>
    <property type="match status" value="1"/>
</dbReference>
<dbReference type="Pfam" id="PF04011">
    <property type="entry name" value="LemA"/>
    <property type="match status" value="1"/>
</dbReference>
<dbReference type="SUPFAM" id="SSF140478">
    <property type="entry name" value="LemA-like"/>
    <property type="match status" value="1"/>
</dbReference>
<dbReference type="AlphaFoldDB" id="A0A7Y9X1B3"/>
<keyword evidence="3 6" id="KW-0812">Transmembrane</keyword>
<keyword evidence="4 6" id="KW-1133">Transmembrane helix</keyword>
<keyword evidence="8" id="KW-1185">Reference proteome</keyword>
<dbReference type="PANTHER" id="PTHR34478:SF1">
    <property type="entry name" value="PROTEIN LEMA"/>
    <property type="match status" value="1"/>
</dbReference>
<name>A0A7Y9X1B3_9ACTN</name>
<comment type="caution">
    <text evidence="7">The sequence shown here is derived from an EMBL/GenBank/DDBJ whole genome shotgun (WGS) entry which is preliminary data.</text>
</comment>
<dbReference type="GO" id="GO:0016020">
    <property type="term" value="C:membrane"/>
    <property type="evidence" value="ECO:0007669"/>
    <property type="project" value="UniProtKB-SubCell"/>
</dbReference>
<keyword evidence="5 6" id="KW-0472">Membrane</keyword>
<gene>
    <name evidence="7" type="ORF">HNR22_002771</name>
</gene>
<evidence type="ECO:0000313" key="7">
    <source>
        <dbReference type="EMBL" id="NYH43044.1"/>
    </source>
</evidence>
<dbReference type="Proteomes" id="UP000523545">
    <property type="component" value="Unassembled WGS sequence"/>
</dbReference>
<dbReference type="RefSeq" id="WP_179780713.1">
    <property type="nucleotide sequence ID" value="NZ_JACCHK010000001.1"/>
</dbReference>